<sequence>MSNVTDNMNVEYLDNAIRMLNTYAKEDSLKPLVSILEALKLDLYNETLSAELTNAWRNLGIYQGTVLTYVPYFYTLISDDIFGDNLKK</sequence>
<dbReference type="AlphaFoldDB" id="A0A1J5ST17"/>
<organism evidence="1">
    <name type="scientific">mine drainage metagenome</name>
    <dbReference type="NCBI Taxonomy" id="410659"/>
    <lineage>
        <taxon>unclassified sequences</taxon>
        <taxon>metagenomes</taxon>
        <taxon>ecological metagenomes</taxon>
    </lineage>
</organism>
<dbReference type="EMBL" id="MLJW01000019">
    <property type="protein sequence ID" value="OIR11631.1"/>
    <property type="molecule type" value="Genomic_DNA"/>
</dbReference>
<reference evidence="1" key="1">
    <citation type="submission" date="2016-10" db="EMBL/GenBank/DDBJ databases">
        <title>Sequence of Gallionella enrichment culture.</title>
        <authorList>
            <person name="Poehlein A."/>
            <person name="Muehling M."/>
            <person name="Daniel R."/>
        </authorList>
    </citation>
    <scope>NUCLEOTIDE SEQUENCE</scope>
</reference>
<proteinExistence type="predicted"/>
<evidence type="ECO:0000313" key="1">
    <source>
        <dbReference type="EMBL" id="OIR11631.1"/>
    </source>
</evidence>
<comment type="caution">
    <text evidence="1">The sequence shown here is derived from an EMBL/GenBank/DDBJ whole genome shotgun (WGS) entry which is preliminary data.</text>
</comment>
<protein>
    <submittedName>
        <fullName evidence="1">Uncharacterized protein</fullName>
    </submittedName>
</protein>
<name>A0A1J5ST17_9ZZZZ</name>
<gene>
    <name evidence="1" type="ORF">GALL_64860</name>
</gene>
<accession>A0A1J5ST17</accession>